<name>A0A1E8FJK2_9ALTE</name>
<feature type="chain" id="PRO_5009214494" evidence="6">
    <location>
        <begin position="29"/>
        <end position="498"/>
    </location>
</feature>
<keyword evidence="2 5" id="KW-0479">Metal-binding</keyword>
<evidence type="ECO:0000313" key="8">
    <source>
        <dbReference type="Proteomes" id="UP000176037"/>
    </source>
</evidence>
<feature type="binding site" evidence="5">
    <location>
        <position position="494"/>
    </location>
    <ligand>
        <name>Fe cation</name>
        <dbReference type="ChEBI" id="CHEBI:24875"/>
        <note>catalytic</note>
    </ligand>
</feature>
<reference evidence="7 8" key="1">
    <citation type="submission" date="2016-09" db="EMBL/GenBank/DDBJ databases">
        <title>Alteromonas lipolytica, a new species isolated from sea water.</title>
        <authorList>
            <person name="Wu Y.-H."/>
            <person name="Cheng H."/>
            <person name="Xu X.-W."/>
        </authorList>
    </citation>
    <scope>NUCLEOTIDE SEQUENCE [LARGE SCALE GENOMIC DNA]</scope>
    <source>
        <strain evidence="7 8">JW12</strain>
    </source>
</reference>
<protein>
    <submittedName>
        <fullName evidence="7">Uncharacterized protein</fullName>
    </submittedName>
</protein>
<dbReference type="Proteomes" id="UP000176037">
    <property type="component" value="Unassembled WGS sequence"/>
</dbReference>
<evidence type="ECO:0000256" key="4">
    <source>
        <dbReference type="ARBA" id="ARBA00023004"/>
    </source>
</evidence>
<dbReference type="PROSITE" id="PS51318">
    <property type="entry name" value="TAT"/>
    <property type="match status" value="1"/>
</dbReference>
<keyword evidence="6" id="KW-0732">Signal</keyword>
<comment type="caution">
    <text evidence="7">The sequence shown here is derived from an EMBL/GenBank/DDBJ whole genome shotgun (WGS) entry which is preliminary data.</text>
</comment>
<dbReference type="InterPro" id="IPR006311">
    <property type="entry name" value="TAT_signal"/>
</dbReference>
<evidence type="ECO:0000256" key="2">
    <source>
        <dbReference type="ARBA" id="ARBA00022723"/>
    </source>
</evidence>
<feature type="binding site" evidence="5">
    <location>
        <position position="316"/>
    </location>
    <ligand>
        <name>Fe cation</name>
        <dbReference type="ChEBI" id="CHEBI:24875"/>
        <note>catalytic</note>
    </ligand>
</feature>
<comment type="cofactor">
    <cofactor evidence="5">
        <name>Fe(2+)</name>
        <dbReference type="ChEBI" id="CHEBI:29033"/>
    </cofactor>
    <text evidence="5">Binds 1 Fe(2+) ion per subunit.</text>
</comment>
<evidence type="ECO:0000256" key="5">
    <source>
        <dbReference type="PIRSR" id="PIRSR604294-1"/>
    </source>
</evidence>
<dbReference type="AlphaFoldDB" id="A0A1E8FJK2"/>
<dbReference type="PANTHER" id="PTHR10543">
    <property type="entry name" value="BETA-CAROTENE DIOXYGENASE"/>
    <property type="match status" value="1"/>
</dbReference>
<gene>
    <name evidence="7" type="ORF">BFC17_12720</name>
</gene>
<keyword evidence="4 5" id="KW-0408">Iron</keyword>
<evidence type="ECO:0000313" key="7">
    <source>
        <dbReference type="EMBL" id="OFI35613.1"/>
    </source>
</evidence>
<keyword evidence="8" id="KW-1185">Reference proteome</keyword>
<dbReference type="PANTHER" id="PTHR10543:SF89">
    <property type="entry name" value="CAROTENOID 9,10(9',10')-CLEAVAGE DIOXYGENASE 1"/>
    <property type="match status" value="1"/>
</dbReference>
<feature type="binding site" evidence="5">
    <location>
        <position position="254"/>
    </location>
    <ligand>
        <name>Fe cation</name>
        <dbReference type="ChEBI" id="CHEBI:24875"/>
        <note>catalytic</note>
    </ligand>
</feature>
<evidence type="ECO:0000256" key="1">
    <source>
        <dbReference type="ARBA" id="ARBA00006787"/>
    </source>
</evidence>
<accession>A0A1E8FJK2</accession>
<dbReference type="GO" id="GO:0010436">
    <property type="term" value="F:carotenoid dioxygenase activity"/>
    <property type="evidence" value="ECO:0007669"/>
    <property type="project" value="TreeGrafter"/>
</dbReference>
<dbReference type="EMBL" id="MJIC01000009">
    <property type="protein sequence ID" value="OFI35613.1"/>
    <property type="molecule type" value="Genomic_DNA"/>
</dbReference>
<keyword evidence="3" id="KW-0560">Oxidoreductase</keyword>
<dbReference type="Pfam" id="PF03055">
    <property type="entry name" value="RPE65"/>
    <property type="match status" value="1"/>
</dbReference>
<proteinExistence type="inferred from homology"/>
<dbReference type="InterPro" id="IPR004294">
    <property type="entry name" value="Carotenoid_Oase"/>
</dbReference>
<feature type="signal peptide" evidence="6">
    <location>
        <begin position="1"/>
        <end position="28"/>
    </location>
</feature>
<dbReference type="STRING" id="1856405.BFC17_12720"/>
<dbReference type="OrthoDB" id="6636843at2"/>
<feature type="binding site" evidence="5">
    <location>
        <position position="206"/>
    </location>
    <ligand>
        <name>Fe cation</name>
        <dbReference type="ChEBI" id="CHEBI:24875"/>
        <note>catalytic</note>
    </ligand>
</feature>
<organism evidence="7 8">
    <name type="scientific">Alteromonas lipolytica</name>
    <dbReference type="NCBI Taxonomy" id="1856405"/>
    <lineage>
        <taxon>Bacteria</taxon>
        <taxon>Pseudomonadati</taxon>
        <taxon>Pseudomonadota</taxon>
        <taxon>Gammaproteobacteria</taxon>
        <taxon>Alteromonadales</taxon>
        <taxon>Alteromonadaceae</taxon>
        <taxon>Alteromonas/Salinimonas group</taxon>
        <taxon>Alteromonas</taxon>
    </lineage>
</organism>
<dbReference type="GO" id="GO:0016121">
    <property type="term" value="P:carotene catabolic process"/>
    <property type="evidence" value="ECO:0007669"/>
    <property type="project" value="TreeGrafter"/>
</dbReference>
<evidence type="ECO:0000256" key="6">
    <source>
        <dbReference type="SAM" id="SignalP"/>
    </source>
</evidence>
<dbReference type="RefSeq" id="WP_070175357.1">
    <property type="nucleotide sequence ID" value="NZ_BMJR01000006.1"/>
</dbReference>
<evidence type="ECO:0000256" key="3">
    <source>
        <dbReference type="ARBA" id="ARBA00023002"/>
    </source>
</evidence>
<comment type="similarity">
    <text evidence="1">Belongs to the carotenoid oxygenase family.</text>
</comment>
<sequence length="498" mass="55275">MDRRDFLKNMSMAACGALVSSAGFNALAADNESYYQQFKRQLKANPILRGWEGLSADIAPREFTWQGKLPDALVGRQFYRNGPARAVLGNQRYTHWFDGDGFVHRYAFGKQAVTHSGRFVRTKKFNAESRAGRFLYNGAGSVIENARPSKSAETVNTANIALLPVNGDLWALWEAAMPYNLDPTTLETKGQVSLDNALDGVPFSAHPHADRFGNIWNFGDLSFFGQPAMVIYQLNSQGKLLQYKMVSAPASYVHDFAVTDNHLIFYFPPITKQHGAETLIDSMQWHKDQPGQLLVIDKNTLTPVMQVPFDSGFVFHFGNAWQQGQQLVVNACWYNNADVMLNGVNSVIAEQAQQHHRSTAAQIHIDLSANTARLQSTNHEMEFVQFDGRFTGKPTAQQFGVYAANTAGRADYNSIAALNTESGVLDLHRLGNDFLTEEPLFIPTGNKPGEGYLVNTALNFKEGATYCMVFNAQHVSDGPVAWVKLDNYMPMGFHGAVI</sequence>
<dbReference type="GO" id="GO:0046872">
    <property type="term" value="F:metal ion binding"/>
    <property type="evidence" value="ECO:0007669"/>
    <property type="project" value="UniProtKB-KW"/>
</dbReference>